<dbReference type="InterPro" id="IPR036328">
    <property type="entry name" value="MliC_sf"/>
</dbReference>
<evidence type="ECO:0000256" key="2">
    <source>
        <dbReference type="ARBA" id="ARBA00023136"/>
    </source>
</evidence>
<evidence type="ECO:0000256" key="3">
    <source>
        <dbReference type="ARBA" id="ARBA00023139"/>
    </source>
</evidence>
<feature type="chain" id="PRO_5043997690" evidence="5">
    <location>
        <begin position="27"/>
        <end position="119"/>
    </location>
</feature>
<organism evidence="7">
    <name type="scientific">Deinococcus sonorensis KR-87</name>
    <dbReference type="NCBI Taxonomy" id="694439"/>
    <lineage>
        <taxon>Bacteria</taxon>
        <taxon>Thermotogati</taxon>
        <taxon>Deinococcota</taxon>
        <taxon>Deinococci</taxon>
        <taxon>Deinococcales</taxon>
        <taxon>Deinococcaceae</taxon>
        <taxon>Deinococcus</taxon>
    </lineage>
</organism>
<dbReference type="RefSeq" id="WP_350245053.1">
    <property type="nucleotide sequence ID" value="NZ_CP158299.1"/>
</dbReference>
<dbReference type="KEGG" id="dsc:ABOD76_11820"/>
<dbReference type="Gene3D" id="2.40.128.200">
    <property type="match status" value="1"/>
</dbReference>
<dbReference type="Pfam" id="PF09864">
    <property type="entry name" value="MliC"/>
    <property type="match status" value="1"/>
</dbReference>
<dbReference type="EMBL" id="CP158299">
    <property type="protein sequence ID" value="XBV86960.1"/>
    <property type="molecule type" value="Genomic_DNA"/>
</dbReference>
<proteinExistence type="predicted"/>
<keyword evidence="4" id="KW-0449">Lipoprotein</keyword>
<keyword evidence="2" id="KW-0472">Membrane</keyword>
<accession>A0AAU7UEN5</accession>
<evidence type="ECO:0000313" key="7">
    <source>
        <dbReference type="EMBL" id="XBV86960.1"/>
    </source>
</evidence>
<name>A0AAU7UEN5_9DEIO</name>
<dbReference type="SUPFAM" id="SSF141488">
    <property type="entry name" value="YdhA-like"/>
    <property type="match status" value="1"/>
</dbReference>
<sequence>MTPLRSTRWPLLLSCVAALAAGAARADGGPPPSAAAPADPVIARATYRCQGGVQVQVEQRTGTARVTFAGRTRILRLVRDASGTHYQNAQFAWFSRGNTATMRRTQGGQPALSGCVLVP</sequence>
<protein>
    <submittedName>
        <fullName evidence="7">MliC family protein</fullName>
    </submittedName>
</protein>
<evidence type="ECO:0000256" key="1">
    <source>
        <dbReference type="ARBA" id="ARBA00022729"/>
    </source>
</evidence>
<evidence type="ECO:0000256" key="4">
    <source>
        <dbReference type="ARBA" id="ARBA00023288"/>
    </source>
</evidence>
<keyword evidence="3" id="KW-0564">Palmitate</keyword>
<evidence type="ECO:0000256" key="5">
    <source>
        <dbReference type="SAM" id="SignalP"/>
    </source>
</evidence>
<evidence type="ECO:0000259" key="6">
    <source>
        <dbReference type="Pfam" id="PF09864"/>
    </source>
</evidence>
<reference evidence="7" key="1">
    <citation type="submission" date="2024-06" db="EMBL/GenBank/DDBJ databases">
        <title>Draft Genome Sequence of Deinococcus sonorensis Type Strain KR-87, a Biofilm Producing Representative of the Genus Deinococcus.</title>
        <authorList>
            <person name="Boren L.S."/>
            <person name="Grosso R.A."/>
            <person name="Hugenberg-Cox A.N."/>
            <person name="Hill J.T.E."/>
            <person name="Albert C.M."/>
            <person name="Tuohy J.M."/>
        </authorList>
    </citation>
    <scope>NUCLEOTIDE SEQUENCE</scope>
    <source>
        <strain evidence="7">KR-87</strain>
    </source>
</reference>
<dbReference type="AlphaFoldDB" id="A0AAU7UEN5"/>
<dbReference type="InterPro" id="IPR018660">
    <property type="entry name" value="MliC"/>
</dbReference>
<keyword evidence="1 5" id="KW-0732">Signal</keyword>
<feature type="domain" description="C-type lysozyme inhibitor" evidence="6">
    <location>
        <begin position="47"/>
        <end position="106"/>
    </location>
</feature>
<gene>
    <name evidence="7" type="ORF">ABOD76_11820</name>
</gene>
<feature type="signal peptide" evidence="5">
    <location>
        <begin position="1"/>
        <end position="26"/>
    </location>
</feature>